<dbReference type="InterPro" id="IPR038437">
    <property type="entry name" value="GINS_Psf3_sf"/>
</dbReference>
<evidence type="ECO:0000259" key="8">
    <source>
        <dbReference type="Pfam" id="PF05916"/>
    </source>
</evidence>
<comment type="subcellular location">
    <subcellularLocation>
        <location evidence="1 6">Nucleus</location>
    </subcellularLocation>
</comment>
<evidence type="ECO:0000256" key="3">
    <source>
        <dbReference type="ARBA" id="ARBA00015140"/>
    </source>
</evidence>
<dbReference type="CDD" id="cd21693">
    <property type="entry name" value="GINS_B_Psf3"/>
    <property type="match status" value="1"/>
</dbReference>
<evidence type="ECO:0000256" key="4">
    <source>
        <dbReference type="ARBA" id="ARBA00022705"/>
    </source>
</evidence>
<dbReference type="GeneID" id="37026847"/>
<dbReference type="EMBL" id="KZ819662">
    <property type="protein sequence ID" value="PWN30347.1"/>
    <property type="molecule type" value="Genomic_DNA"/>
</dbReference>
<proteinExistence type="inferred from homology"/>
<feature type="compositionally biased region" description="Low complexity" evidence="7">
    <location>
        <begin position="43"/>
        <end position="56"/>
    </location>
</feature>
<organism evidence="10 11">
    <name type="scientific">Jaminaea rosea</name>
    <dbReference type="NCBI Taxonomy" id="1569628"/>
    <lineage>
        <taxon>Eukaryota</taxon>
        <taxon>Fungi</taxon>
        <taxon>Dikarya</taxon>
        <taxon>Basidiomycota</taxon>
        <taxon>Ustilaginomycotina</taxon>
        <taxon>Exobasidiomycetes</taxon>
        <taxon>Microstromatales</taxon>
        <taxon>Microstromatales incertae sedis</taxon>
        <taxon>Jaminaea</taxon>
    </lineage>
</organism>
<sequence>MDTSYWSISSILADSSRIPCTFNLDVPNLSHLRGDSSVDNQFQSSQASASSSSQMDDSSDTIREKSRLELPFWLAEMLALNDIVSPSLPRPYSQRVRNALNADAKSVQLRSQANWWYALGVRLASLERQGTDSQTLLLEVLSTTYSARLASTYDAALHVASSSRGGGGGLDDEETVAGQGDATTANSSGGGGFGSRPSNVAMSAELVDFVNGLDESEKLVLRRAHDASAAMRYYLAGRN</sequence>
<dbReference type="PANTHER" id="PTHR22768">
    <property type="entry name" value="DNA REPLICATION COMPLEX GINS PROTEIN PSF3"/>
    <property type="match status" value="1"/>
</dbReference>
<dbReference type="Pfam" id="PF05916">
    <property type="entry name" value="Sld5"/>
    <property type="match status" value="1"/>
</dbReference>
<feature type="region of interest" description="Disordered" evidence="7">
    <location>
        <begin position="35"/>
        <end position="60"/>
    </location>
</feature>
<dbReference type="Gene3D" id="1.20.58.2050">
    <property type="match status" value="1"/>
</dbReference>
<dbReference type="PANTHER" id="PTHR22768:SF0">
    <property type="entry name" value="DNA REPLICATION COMPLEX GINS PROTEIN PSF3"/>
    <property type="match status" value="1"/>
</dbReference>
<dbReference type="GO" id="GO:0000811">
    <property type="term" value="C:GINS complex"/>
    <property type="evidence" value="ECO:0007669"/>
    <property type="project" value="UniProtKB-UniRule"/>
</dbReference>
<dbReference type="GO" id="GO:1902975">
    <property type="term" value="P:mitotic DNA replication initiation"/>
    <property type="evidence" value="ECO:0007669"/>
    <property type="project" value="TreeGrafter"/>
</dbReference>
<dbReference type="SUPFAM" id="SSF160059">
    <property type="entry name" value="PriA/YqbF domain"/>
    <property type="match status" value="1"/>
</dbReference>
<gene>
    <name evidence="10" type="ORF">BDZ90DRAFT_229368</name>
</gene>
<evidence type="ECO:0000256" key="5">
    <source>
        <dbReference type="ARBA" id="ARBA00023242"/>
    </source>
</evidence>
<evidence type="ECO:0000256" key="6">
    <source>
        <dbReference type="RuleBase" id="RU367161"/>
    </source>
</evidence>
<dbReference type="AlphaFoldDB" id="A0A316UYF5"/>
<reference evidence="10 11" key="1">
    <citation type="journal article" date="2018" name="Mol. Biol. Evol.">
        <title>Broad Genomic Sampling Reveals a Smut Pathogenic Ancestry of the Fungal Clade Ustilaginomycotina.</title>
        <authorList>
            <person name="Kijpornyongpan T."/>
            <person name="Mondo S.J."/>
            <person name="Barry K."/>
            <person name="Sandor L."/>
            <person name="Lee J."/>
            <person name="Lipzen A."/>
            <person name="Pangilinan J."/>
            <person name="LaButti K."/>
            <person name="Hainaut M."/>
            <person name="Henrissat B."/>
            <person name="Grigoriev I.V."/>
            <person name="Spatafora J.W."/>
            <person name="Aime M.C."/>
        </authorList>
    </citation>
    <scope>NUCLEOTIDE SEQUENCE [LARGE SCALE GENOMIC DNA]</scope>
    <source>
        <strain evidence="10 11">MCA 5214</strain>
    </source>
</reference>
<dbReference type="SUPFAM" id="SSF158573">
    <property type="entry name" value="GINS helical bundle-like"/>
    <property type="match status" value="1"/>
</dbReference>
<accession>A0A316UYF5</accession>
<evidence type="ECO:0000313" key="11">
    <source>
        <dbReference type="Proteomes" id="UP000245884"/>
    </source>
</evidence>
<dbReference type="Proteomes" id="UP000245884">
    <property type="component" value="Unassembled WGS sequence"/>
</dbReference>
<protein>
    <recommendedName>
        <fullName evidence="3 6">DNA replication complex GINS protein PSF3</fullName>
    </recommendedName>
</protein>
<comment type="subunit">
    <text evidence="6">Component of the GINS complex.</text>
</comment>
<evidence type="ECO:0000259" key="9">
    <source>
        <dbReference type="Pfam" id="PF22466"/>
    </source>
</evidence>
<comment type="similarity">
    <text evidence="2 6">Belongs to the GINS3/PSF3 family.</text>
</comment>
<feature type="region of interest" description="Disordered" evidence="7">
    <location>
        <begin position="164"/>
        <end position="195"/>
    </location>
</feature>
<evidence type="ECO:0000313" key="10">
    <source>
        <dbReference type="EMBL" id="PWN30347.1"/>
    </source>
</evidence>
<dbReference type="Pfam" id="PF22466">
    <property type="entry name" value="PSF3_N"/>
    <property type="match status" value="1"/>
</dbReference>
<evidence type="ECO:0000256" key="2">
    <source>
        <dbReference type="ARBA" id="ARBA00006343"/>
    </source>
</evidence>
<dbReference type="RefSeq" id="XP_025364959.1">
    <property type="nucleotide sequence ID" value="XM_025505024.1"/>
</dbReference>
<keyword evidence="11" id="KW-1185">Reference proteome</keyword>
<feature type="domain" description="DNA replication complex GINS protein PSF3 N-terminal" evidence="9">
    <location>
        <begin position="6"/>
        <end position="36"/>
    </location>
</feature>
<feature type="domain" description="GINS subunit" evidence="8">
    <location>
        <begin position="92"/>
        <end position="232"/>
    </location>
</feature>
<dbReference type="InterPro" id="IPR021151">
    <property type="entry name" value="GINS_A"/>
</dbReference>
<evidence type="ECO:0000256" key="7">
    <source>
        <dbReference type="SAM" id="MobiDB-lite"/>
    </source>
</evidence>
<keyword evidence="4 6" id="KW-0235">DNA replication</keyword>
<evidence type="ECO:0000256" key="1">
    <source>
        <dbReference type="ARBA" id="ARBA00004123"/>
    </source>
</evidence>
<dbReference type="CDD" id="cd11713">
    <property type="entry name" value="GINS_A_psf3"/>
    <property type="match status" value="1"/>
</dbReference>
<dbReference type="InterPro" id="IPR010492">
    <property type="entry name" value="GINS_Psf3"/>
</dbReference>
<dbReference type="STRING" id="1569628.A0A316UYF5"/>
<dbReference type="InterPro" id="IPR036224">
    <property type="entry name" value="GINS_bundle-like_dom_sf"/>
</dbReference>
<dbReference type="OrthoDB" id="10251744at2759"/>
<dbReference type="InterPro" id="IPR055221">
    <property type="entry name" value="PSF3_N"/>
</dbReference>
<name>A0A316UYF5_9BASI</name>
<keyword evidence="5 6" id="KW-0539">Nucleus</keyword>
<comment type="function">
    <text evidence="6">The GINS complex plays an essential role in the initiation of DNA replication.</text>
</comment>